<protein>
    <submittedName>
        <fullName evidence="1">Uncharacterized protein</fullName>
    </submittedName>
</protein>
<proteinExistence type="predicted"/>
<reference evidence="1" key="1">
    <citation type="submission" date="2020-04" db="EMBL/GenBank/DDBJ databases">
        <authorList>
            <person name="Chiriac C."/>
            <person name="Salcher M."/>
            <person name="Ghai R."/>
            <person name="Kavagutti S V."/>
        </authorList>
    </citation>
    <scope>NUCLEOTIDE SEQUENCE</scope>
</reference>
<name>A0A6J5L225_9CAUD</name>
<sequence>MSQTAAHLKAFALAWLRYGKKMPVVCTEVGNWSADVLGVSQYQSIEVEVKTSISDLKADFKNKTAKHYLYSQAEGMTPASIPNYFYFMVPHEISDKAVAEISLHSTKIGVISVEPEMRLESFHPRLVSIPKKGLALHKEKPSMRMLEMALLRNSSELCGLYRHNVLLREQFKNLVDKYEKAVEHMAAFTVGALDFESPEQSRHDIAVMLARIVGVVSNDDEFSGLALGERKNWLAAADRYIAEQVRSAEGVFRG</sequence>
<gene>
    <name evidence="1" type="ORF">UFOVP75_131</name>
</gene>
<organism evidence="1">
    <name type="scientific">uncultured Caudovirales phage</name>
    <dbReference type="NCBI Taxonomy" id="2100421"/>
    <lineage>
        <taxon>Viruses</taxon>
        <taxon>Duplodnaviria</taxon>
        <taxon>Heunggongvirae</taxon>
        <taxon>Uroviricota</taxon>
        <taxon>Caudoviricetes</taxon>
        <taxon>Peduoviridae</taxon>
        <taxon>Maltschvirus</taxon>
        <taxon>Maltschvirus maltsch</taxon>
    </lineage>
</organism>
<accession>A0A6J5L225</accession>
<evidence type="ECO:0000313" key="1">
    <source>
        <dbReference type="EMBL" id="CAB4127307.1"/>
    </source>
</evidence>
<dbReference type="EMBL" id="LR796209">
    <property type="protein sequence ID" value="CAB4127307.1"/>
    <property type="molecule type" value="Genomic_DNA"/>
</dbReference>